<dbReference type="AlphaFoldDB" id="A0A444WZS8"/>
<evidence type="ECO:0008006" key="5">
    <source>
        <dbReference type="Google" id="ProtNLM"/>
    </source>
</evidence>
<dbReference type="InterPro" id="IPR036397">
    <property type="entry name" value="RNaseH_sf"/>
</dbReference>
<dbReference type="Gene3D" id="3.30.420.10">
    <property type="entry name" value="Ribonuclease H-like superfamily/Ribonuclease H"/>
    <property type="match status" value="1"/>
</dbReference>
<evidence type="ECO:0000259" key="1">
    <source>
        <dbReference type="Pfam" id="PF13456"/>
    </source>
</evidence>
<evidence type="ECO:0000313" key="3">
    <source>
        <dbReference type="EMBL" id="RYQ82873.1"/>
    </source>
</evidence>
<sequence>MFLWKAMHGILPVNASLYHREIAKISFCSICQQADETVEHALLLCPWTRAVWFRSSLQFLPTVHNVTSFGSWVINTIAKIKRETAKDQEKILCKLGCVCWCIWKERNQHIFQQSQVKPEKVIFASEHLAVEFYNAIEKINNENRSGGGRSTEKKRVTWRPPPKDWLKVNTDAAFHRETGMAASAVVARDWRGKIVSGLTTTFKSTSCLAVEAQAYREALILIKNLQLGKCIIETDCLPLVQAIKAKISLAETDAIIRDTLHLLNEAPAVGVTWTPRDGNKLAHQLASMAAGNGLQRQWIVNPHAQIKNTIRTEVGFATLQQEQNLPNHTNLVPFSTSHQRQHREEILPVRVGVEPGESEEAGVDDQTRAFGMLRSETGNYNEPT</sequence>
<protein>
    <recommendedName>
        <fullName evidence="5">RNase H type-1 domain-containing protein</fullName>
    </recommendedName>
</protein>
<dbReference type="Pfam" id="PF13456">
    <property type="entry name" value="RVT_3"/>
    <property type="match status" value="1"/>
</dbReference>
<dbReference type="STRING" id="3818.A0A444WZS8"/>
<comment type="caution">
    <text evidence="3">The sequence shown here is derived from an EMBL/GenBank/DDBJ whole genome shotgun (WGS) entry which is preliminary data.</text>
</comment>
<reference evidence="3 4" key="1">
    <citation type="submission" date="2019-01" db="EMBL/GenBank/DDBJ databases">
        <title>Sequencing of cultivated peanut Arachis hypogaea provides insights into genome evolution and oil improvement.</title>
        <authorList>
            <person name="Chen X."/>
        </authorList>
    </citation>
    <scope>NUCLEOTIDE SEQUENCE [LARGE SCALE GENOMIC DNA]</scope>
    <source>
        <strain evidence="4">cv. Fuhuasheng</strain>
        <tissue evidence="3">Leaves</tissue>
    </source>
</reference>
<evidence type="ECO:0000259" key="2">
    <source>
        <dbReference type="Pfam" id="PF13966"/>
    </source>
</evidence>
<dbReference type="GO" id="GO:0003676">
    <property type="term" value="F:nucleic acid binding"/>
    <property type="evidence" value="ECO:0007669"/>
    <property type="project" value="InterPro"/>
</dbReference>
<keyword evidence="4" id="KW-1185">Reference proteome</keyword>
<proteinExistence type="predicted"/>
<organism evidence="3 4">
    <name type="scientific">Arachis hypogaea</name>
    <name type="common">Peanut</name>
    <dbReference type="NCBI Taxonomy" id="3818"/>
    <lineage>
        <taxon>Eukaryota</taxon>
        <taxon>Viridiplantae</taxon>
        <taxon>Streptophyta</taxon>
        <taxon>Embryophyta</taxon>
        <taxon>Tracheophyta</taxon>
        <taxon>Spermatophyta</taxon>
        <taxon>Magnoliopsida</taxon>
        <taxon>eudicotyledons</taxon>
        <taxon>Gunneridae</taxon>
        <taxon>Pentapetalae</taxon>
        <taxon>rosids</taxon>
        <taxon>fabids</taxon>
        <taxon>Fabales</taxon>
        <taxon>Fabaceae</taxon>
        <taxon>Papilionoideae</taxon>
        <taxon>50 kb inversion clade</taxon>
        <taxon>dalbergioids sensu lato</taxon>
        <taxon>Dalbergieae</taxon>
        <taxon>Pterocarpus clade</taxon>
        <taxon>Arachis</taxon>
    </lineage>
</organism>
<dbReference type="Pfam" id="PF13966">
    <property type="entry name" value="zf-RVT"/>
    <property type="match status" value="1"/>
</dbReference>
<name>A0A444WZS8_ARAHY</name>
<gene>
    <name evidence="3" type="ORF">Ahy_B10g101452</name>
</gene>
<dbReference type="SUPFAM" id="SSF53098">
    <property type="entry name" value="Ribonuclease H-like"/>
    <property type="match status" value="1"/>
</dbReference>
<dbReference type="InterPro" id="IPR044730">
    <property type="entry name" value="RNase_H-like_dom_plant"/>
</dbReference>
<dbReference type="Proteomes" id="UP000289738">
    <property type="component" value="Chromosome B10"/>
</dbReference>
<dbReference type="InterPro" id="IPR052929">
    <property type="entry name" value="RNase_H-like_EbsB-rel"/>
</dbReference>
<dbReference type="CDD" id="cd06222">
    <property type="entry name" value="RNase_H_like"/>
    <property type="match status" value="1"/>
</dbReference>
<dbReference type="PANTHER" id="PTHR47074:SF11">
    <property type="entry name" value="REVERSE TRANSCRIPTASE-LIKE PROTEIN"/>
    <property type="match status" value="1"/>
</dbReference>
<dbReference type="InterPro" id="IPR012337">
    <property type="entry name" value="RNaseH-like_sf"/>
</dbReference>
<feature type="domain" description="Reverse transcriptase zinc-binding" evidence="2">
    <location>
        <begin position="1"/>
        <end position="52"/>
    </location>
</feature>
<dbReference type="InterPro" id="IPR002156">
    <property type="entry name" value="RNaseH_domain"/>
</dbReference>
<dbReference type="PANTHER" id="PTHR47074">
    <property type="entry name" value="BNAC02G40300D PROTEIN"/>
    <property type="match status" value="1"/>
</dbReference>
<evidence type="ECO:0000313" key="4">
    <source>
        <dbReference type="Proteomes" id="UP000289738"/>
    </source>
</evidence>
<dbReference type="InterPro" id="IPR026960">
    <property type="entry name" value="RVT-Znf"/>
</dbReference>
<accession>A0A444WZS8</accession>
<dbReference type="GO" id="GO:0004523">
    <property type="term" value="F:RNA-DNA hybrid ribonuclease activity"/>
    <property type="evidence" value="ECO:0007669"/>
    <property type="project" value="InterPro"/>
</dbReference>
<dbReference type="EMBL" id="SDMP01000020">
    <property type="protein sequence ID" value="RYQ82873.1"/>
    <property type="molecule type" value="Genomic_DNA"/>
</dbReference>
<feature type="domain" description="RNase H type-1" evidence="1">
    <location>
        <begin position="169"/>
        <end position="289"/>
    </location>
</feature>